<keyword evidence="2" id="KW-1185">Reference proteome</keyword>
<comment type="caution">
    <text evidence="1">The sequence shown here is derived from an EMBL/GenBank/DDBJ whole genome shotgun (WGS) entry which is preliminary data.</text>
</comment>
<gene>
    <name evidence="1" type="ORF">GOP47_0008566</name>
</gene>
<reference evidence="1" key="1">
    <citation type="submission" date="2021-01" db="EMBL/GenBank/DDBJ databases">
        <title>Adiantum capillus-veneris genome.</title>
        <authorList>
            <person name="Fang Y."/>
            <person name="Liao Q."/>
        </authorList>
    </citation>
    <scope>NUCLEOTIDE SEQUENCE</scope>
    <source>
        <strain evidence="1">H3</strain>
        <tissue evidence="1">Leaf</tissue>
    </source>
</reference>
<organism evidence="1 2">
    <name type="scientific">Adiantum capillus-veneris</name>
    <name type="common">Maidenhair fern</name>
    <dbReference type="NCBI Taxonomy" id="13818"/>
    <lineage>
        <taxon>Eukaryota</taxon>
        <taxon>Viridiplantae</taxon>
        <taxon>Streptophyta</taxon>
        <taxon>Embryophyta</taxon>
        <taxon>Tracheophyta</taxon>
        <taxon>Polypodiopsida</taxon>
        <taxon>Polypodiidae</taxon>
        <taxon>Polypodiales</taxon>
        <taxon>Pteridineae</taxon>
        <taxon>Pteridaceae</taxon>
        <taxon>Vittarioideae</taxon>
        <taxon>Adiantum</taxon>
    </lineage>
</organism>
<dbReference type="EMBL" id="JABFUD020000008">
    <property type="protein sequence ID" value="KAI5076501.1"/>
    <property type="molecule type" value="Genomic_DNA"/>
</dbReference>
<dbReference type="AlphaFoldDB" id="A0A9D4UYM9"/>
<proteinExistence type="predicted"/>
<protein>
    <submittedName>
        <fullName evidence="1">Uncharacterized protein</fullName>
    </submittedName>
</protein>
<name>A0A9D4UYM9_ADICA</name>
<dbReference type="Proteomes" id="UP000886520">
    <property type="component" value="Chromosome 8"/>
</dbReference>
<sequence>MQLIRPAQHEPKEHGQDVAKLDWLIKVQYIFGPTITTGSLNPRTQQHSMYFSTCNTRKRYDRSSRLDSAFCLTMSTCLGCSVKVLVQVCFSFGYL</sequence>
<evidence type="ECO:0000313" key="1">
    <source>
        <dbReference type="EMBL" id="KAI5076501.1"/>
    </source>
</evidence>
<evidence type="ECO:0000313" key="2">
    <source>
        <dbReference type="Proteomes" id="UP000886520"/>
    </source>
</evidence>
<accession>A0A9D4UYM9</accession>